<dbReference type="SUPFAM" id="SSF53649">
    <property type="entry name" value="Alkaline phosphatase-like"/>
    <property type="match status" value="1"/>
</dbReference>
<dbReference type="Gene3D" id="3.40.720.10">
    <property type="entry name" value="Alkaline Phosphatase, subunit A"/>
    <property type="match status" value="2"/>
</dbReference>
<organism evidence="2 3">
    <name type="scientific">Candidatus Methylacidithermus pantelleriae</name>
    <dbReference type="NCBI Taxonomy" id="2744239"/>
    <lineage>
        <taxon>Bacteria</taxon>
        <taxon>Pseudomonadati</taxon>
        <taxon>Verrucomicrobiota</taxon>
        <taxon>Methylacidiphilae</taxon>
        <taxon>Methylacidiphilales</taxon>
        <taxon>Methylacidiphilaceae</taxon>
        <taxon>Candidatus Methylacidithermus</taxon>
    </lineage>
</organism>
<keyword evidence="1" id="KW-0378">Hydrolase</keyword>
<dbReference type="Proteomes" id="UP000663859">
    <property type="component" value="Unassembled WGS sequence"/>
</dbReference>
<dbReference type="EMBL" id="CAJNOB010000009">
    <property type="protein sequence ID" value="CAF0694604.1"/>
    <property type="molecule type" value="Genomic_DNA"/>
</dbReference>
<proteinExistence type="predicted"/>
<gene>
    <name evidence="2" type="ORF">MPNT_170007</name>
</gene>
<comment type="caution">
    <text evidence="2">The sequence shown here is derived from an EMBL/GenBank/DDBJ whole genome shotgun (WGS) entry which is preliminary data.</text>
</comment>
<evidence type="ECO:0000313" key="3">
    <source>
        <dbReference type="Proteomes" id="UP000663859"/>
    </source>
</evidence>
<dbReference type="GO" id="GO:0003993">
    <property type="term" value="F:acid phosphatase activity"/>
    <property type="evidence" value="ECO:0007669"/>
    <property type="project" value="InterPro"/>
</dbReference>
<dbReference type="AlphaFoldDB" id="A0A8J2BLW9"/>
<dbReference type="InterPro" id="IPR017850">
    <property type="entry name" value="Alkaline_phosphatase_core_sf"/>
</dbReference>
<keyword evidence="3" id="KW-1185">Reference proteome</keyword>
<dbReference type="Pfam" id="PF04185">
    <property type="entry name" value="Phosphoesterase"/>
    <property type="match status" value="1"/>
</dbReference>
<sequence>MALHSLMRSRSKQAFAEFSPCLSSLLWLYTYLSFAWSLVAAPQPASLSLEGPGNCPIHYVIIIYQENHSFDNLYGLFPGAEGLESSHALRLQESCSGFPYAFLPPVIERLPSREEEKDKGFLPKVDRRFPLLLPNRPFLLNRYISLRDRTPDPTHEFYTNQLQIHEGKLDRYVAWSETGALTMGFYKTQELPLFPYAKTYTLLDHFFQGVFGGSFANHIYLVSARLPVWPNAPPEVRAKPIFDAEGNLIGLAKKAAVSPDGIAVNTCFSRAEPHPPGIPSELLLPPQTFPTIGDRLTDAGVPWAWYSEGWDDALNHHPDPTFAYHHQPFVYFDRYHENSQDRKLHLKDLKDFLTHLRQGKLPKVCFVKLLDRHSEHPGLSNVWDGEKHVVRLIDAVRNSPYWSQCLIIVTYDEYGGFYDHVPPPKRDAYGPGPRVPAILISPYAKGGHVDHKNYETASILAFLEWRFRLSPLGRPDAEARNLAEALTLPRPTTTGNP</sequence>
<reference evidence="2" key="1">
    <citation type="submission" date="2021-02" db="EMBL/GenBank/DDBJ databases">
        <authorList>
            <person name="Cremers G."/>
            <person name="Picone N."/>
        </authorList>
    </citation>
    <scope>NUCLEOTIDE SEQUENCE</scope>
    <source>
        <strain evidence="2">PQ17</strain>
    </source>
</reference>
<dbReference type="PANTHER" id="PTHR31956">
    <property type="entry name" value="NON-SPECIFIC PHOSPHOLIPASE C4-RELATED"/>
    <property type="match status" value="1"/>
</dbReference>
<dbReference type="InterPro" id="IPR017768">
    <property type="entry name" value="AcpA"/>
</dbReference>
<evidence type="ECO:0000256" key="1">
    <source>
        <dbReference type="ARBA" id="ARBA00022801"/>
    </source>
</evidence>
<protein>
    <submittedName>
        <fullName evidence="2">Acid phosphatase</fullName>
    </submittedName>
</protein>
<accession>A0A8J2BLW9</accession>
<dbReference type="PANTHER" id="PTHR31956:SF1">
    <property type="entry name" value="NON-SPECIFIC PHOSPHOLIPASE C1"/>
    <property type="match status" value="1"/>
</dbReference>
<name>A0A8J2BLW9_9BACT</name>
<dbReference type="CDD" id="cd16013">
    <property type="entry name" value="AcpA"/>
    <property type="match status" value="1"/>
</dbReference>
<evidence type="ECO:0000313" key="2">
    <source>
        <dbReference type="EMBL" id="CAF0694604.1"/>
    </source>
</evidence>
<dbReference type="NCBIfam" id="TIGR03397">
    <property type="entry name" value="acid_phos_Burk"/>
    <property type="match status" value="1"/>
</dbReference>
<dbReference type="InterPro" id="IPR007312">
    <property type="entry name" value="Phosphoesterase"/>
</dbReference>